<dbReference type="InterPro" id="IPR045936">
    <property type="entry name" value="DUF6356"/>
</dbReference>
<sequence>MSNSRSTIPNPFAALFLAHPASVDETYFEHMRFAFSFAFWLGLAALAALIHALIPAACETTASRILTRLHGRIAARHESD</sequence>
<dbReference type="OrthoDB" id="7652114at2"/>
<organism evidence="2 3">
    <name type="scientific">Yoonia sediminilitoris</name>
    <dbReference type="NCBI Taxonomy" id="1286148"/>
    <lineage>
        <taxon>Bacteria</taxon>
        <taxon>Pseudomonadati</taxon>
        <taxon>Pseudomonadota</taxon>
        <taxon>Alphaproteobacteria</taxon>
        <taxon>Rhodobacterales</taxon>
        <taxon>Paracoccaceae</taxon>
        <taxon>Yoonia</taxon>
    </lineage>
</organism>
<dbReference type="Pfam" id="PF19883">
    <property type="entry name" value="DUF6356"/>
    <property type="match status" value="1"/>
</dbReference>
<evidence type="ECO:0008006" key="4">
    <source>
        <dbReference type="Google" id="ProtNLM"/>
    </source>
</evidence>
<keyword evidence="1" id="KW-1133">Transmembrane helix</keyword>
<comment type="caution">
    <text evidence="2">The sequence shown here is derived from an EMBL/GenBank/DDBJ whole genome shotgun (WGS) entry which is preliminary data.</text>
</comment>
<accession>A0A2T6KIE5</accession>
<reference evidence="2 3" key="1">
    <citation type="submission" date="2018-04" db="EMBL/GenBank/DDBJ databases">
        <title>Genomic Encyclopedia of Archaeal and Bacterial Type Strains, Phase II (KMG-II): from individual species to whole genera.</title>
        <authorList>
            <person name="Goeker M."/>
        </authorList>
    </citation>
    <scope>NUCLEOTIDE SEQUENCE [LARGE SCALE GENOMIC DNA]</scope>
    <source>
        <strain evidence="2 3">DSM 29955</strain>
    </source>
</reference>
<keyword evidence="1" id="KW-0472">Membrane</keyword>
<gene>
    <name evidence="2" type="ORF">C8N45_104112</name>
</gene>
<keyword evidence="1" id="KW-0812">Transmembrane</keyword>
<keyword evidence="3" id="KW-1185">Reference proteome</keyword>
<feature type="transmembrane region" description="Helical" evidence="1">
    <location>
        <begin position="33"/>
        <end position="54"/>
    </location>
</feature>
<evidence type="ECO:0000313" key="2">
    <source>
        <dbReference type="EMBL" id="PUB15492.1"/>
    </source>
</evidence>
<dbReference type="EMBL" id="QBUD01000004">
    <property type="protein sequence ID" value="PUB15492.1"/>
    <property type="molecule type" value="Genomic_DNA"/>
</dbReference>
<evidence type="ECO:0000313" key="3">
    <source>
        <dbReference type="Proteomes" id="UP000244523"/>
    </source>
</evidence>
<name>A0A2T6KIE5_9RHOB</name>
<proteinExistence type="predicted"/>
<protein>
    <recommendedName>
        <fullName evidence="4">Capsule biosynthesis protein</fullName>
    </recommendedName>
</protein>
<dbReference type="Proteomes" id="UP000244523">
    <property type="component" value="Unassembled WGS sequence"/>
</dbReference>
<evidence type="ECO:0000256" key="1">
    <source>
        <dbReference type="SAM" id="Phobius"/>
    </source>
</evidence>
<dbReference type="AlphaFoldDB" id="A0A2T6KIE5"/>
<dbReference type="RefSeq" id="WP_108386171.1">
    <property type="nucleotide sequence ID" value="NZ_QBUD01000004.1"/>
</dbReference>